<evidence type="ECO:0000256" key="1">
    <source>
        <dbReference type="SAM" id="MobiDB-lite"/>
    </source>
</evidence>
<dbReference type="Proteomes" id="UP001056610">
    <property type="component" value="Chromosome"/>
</dbReference>
<proteinExistence type="predicted"/>
<feature type="region of interest" description="Disordered" evidence="1">
    <location>
        <begin position="93"/>
        <end position="147"/>
    </location>
</feature>
<feature type="compositionally biased region" description="Polar residues" evidence="1">
    <location>
        <begin position="115"/>
        <end position="130"/>
    </location>
</feature>
<gene>
    <name evidence="2" type="ORF">M5I08_02485</name>
</gene>
<sequence length="271" mass="29175">MSWKALDWATELDIDSSTAKFILLLLANKADENFSCFPSVSTLMAESGAGRSTVLRALKKLEDDGLITRNPQFHDSGARRATRYYLNHPLAPHLALTPRPDTGPPRPDTTPAPSQPRTGGVSNRDPTGVSNRDPLNPTSEPPTEPRSDVLTVIKALPWKISPPDARGVAPALADALASGWTIGGLVAHLSRNPDGIRYPARVLARRLSELPEPPTPHAPALAWCGECEDPQSRTITVTLPDGTDAAAFCPRCSTQGAFKRPASPTRSSERR</sequence>
<protein>
    <submittedName>
        <fullName evidence="2">Helix-turn-helix domain-containing protein</fullName>
    </submittedName>
</protein>
<name>A0ABY4QP57_9MYCO</name>
<dbReference type="RefSeq" id="WP_219068418.1">
    <property type="nucleotide sequence ID" value="NZ_CAJUXY010000037.1"/>
</dbReference>
<dbReference type="Pfam" id="PF13730">
    <property type="entry name" value="HTH_36"/>
    <property type="match status" value="1"/>
</dbReference>
<dbReference type="EMBL" id="CP097320">
    <property type="protein sequence ID" value="UQX11410.1"/>
    <property type="molecule type" value="Genomic_DNA"/>
</dbReference>
<keyword evidence="3" id="KW-1185">Reference proteome</keyword>
<evidence type="ECO:0000313" key="2">
    <source>
        <dbReference type="EMBL" id="UQX11410.1"/>
    </source>
</evidence>
<feature type="compositionally biased region" description="Pro residues" evidence="1">
    <location>
        <begin position="101"/>
        <end position="114"/>
    </location>
</feature>
<evidence type="ECO:0000313" key="3">
    <source>
        <dbReference type="Proteomes" id="UP001056610"/>
    </source>
</evidence>
<accession>A0ABY4QP57</accession>
<reference evidence="2" key="1">
    <citation type="submission" date="2022-05" db="EMBL/GenBank/DDBJ databases">
        <title>A methanotrophic Mycobacterium dominates a cave microbial ecosystem.</title>
        <authorList>
            <person name="Van Spanning R.J.M."/>
            <person name="Guan Q."/>
            <person name="Melkonian C."/>
            <person name="Gallant J."/>
            <person name="Polerecky L."/>
            <person name="Flot J.-F."/>
            <person name="Brandt B.W."/>
            <person name="Braster M."/>
            <person name="Iturbe Espinoza P."/>
            <person name="Aerts J."/>
            <person name="Meima-Franke M."/>
            <person name="Piersma S.R."/>
            <person name="Bunduc C."/>
            <person name="Ummels R."/>
            <person name="Pain A."/>
            <person name="Fleming E.J."/>
            <person name="van der Wel N."/>
            <person name="Gherman V.D."/>
            <person name="Sarbu S.M."/>
            <person name="Bodelier P.L.E."/>
            <person name="Bitter W."/>
        </authorList>
    </citation>
    <scope>NUCLEOTIDE SEQUENCE</scope>
    <source>
        <strain evidence="2">Sulfur Cave</strain>
    </source>
</reference>
<organism evidence="2 3">
    <name type="scientific">Candidatus Mycobacterium methanotrophicum</name>
    <dbReference type="NCBI Taxonomy" id="2943498"/>
    <lineage>
        <taxon>Bacteria</taxon>
        <taxon>Bacillati</taxon>
        <taxon>Actinomycetota</taxon>
        <taxon>Actinomycetes</taxon>
        <taxon>Mycobacteriales</taxon>
        <taxon>Mycobacteriaceae</taxon>
        <taxon>Mycobacterium</taxon>
    </lineage>
</organism>